<dbReference type="RefSeq" id="XP_043131751.1">
    <property type="nucleotide sequence ID" value="XM_043281420.1"/>
</dbReference>
<evidence type="ECO:0000256" key="6">
    <source>
        <dbReference type="SAM" id="MobiDB-lite"/>
    </source>
</evidence>
<reference evidence="7" key="1">
    <citation type="submission" date="2021-01" db="EMBL/GenBank/DDBJ databases">
        <authorList>
            <consortium name="Aspergillus chevalieri M1 genome sequencing consortium"/>
            <person name="Kazuki M."/>
            <person name="Futagami T."/>
        </authorList>
    </citation>
    <scope>NUCLEOTIDE SEQUENCE</scope>
    <source>
        <strain evidence="7">M1</strain>
    </source>
</reference>
<sequence>MSSQPGLNVIALVSGGKDSLYSILHCIRNGHKVVALANLYPKQTKTTAPDDSHDAHEDGDEEEEDIDSFMYQTIGHSVIPLYETALQIPLYRGAITGGAVDTSRVYRNTATAHQQNDRAGQGEEDGDETESLIPLLRSVKEAHPEANAVSAGAILSTYQRTRIEDVAARLHLVPLAWLWQYPVLPPPVERKDGSALSANIADAGLLEDMAAVGCSARIIKVASGGLDDTFLWEDVSSSFSSSTRGRIVKAMRRFADADVGGVRGAVLGEGGEYESLAVDGPGFLWKRRVEVLGREVKVGEGGVGFLGLRGAVCVDKEEDDGVKPGDVRRPGVLDEKFDALLDGLSLGAEAEAAAPRVSEQWQCEPVQANNGGLWTISNLSAPEAGPDAGKQMSAIAEKVKTILSTGDNQSTDDIVFATVLLRSMTDFTSMNNIYVSLFKKPNPPARATVACGSALPDGVNIMVSFVVDLGPRDARQGLHVQSRSYWAPANIGPYSQAISVPVLAPASDQESSKLVYIAGQIPLEPASMEMITWETLSQQKQVQQSWMADYALRAVLALQHLWRIGAAMQVDWWVGGVAFLTDDGNKHIQAKARLAWQAWAKMHMRPEENGDEDDEPTLDAWDLKYGRRDYVYEQTSSTKSGPGLPNFNLLQKPDPADITTNTIPPFLAAQISELPRGSDIEWQGLGCVCDEVSVTTDKPVAEIGVGADACTTAIDKKLNYICVEIGEDSGSDLESRLQGILRVYGQGQEHMVLYTAKALRDGFVWPGQIVPCLSVWGREGRRLGGGVVIQCS</sequence>
<dbReference type="SUPFAM" id="SSF55298">
    <property type="entry name" value="YjgF-like"/>
    <property type="match status" value="2"/>
</dbReference>
<name>A0A7R7VG91_ASPCH</name>
<evidence type="ECO:0000256" key="3">
    <source>
        <dbReference type="ARBA" id="ARBA00029814"/>
    </source>
</evidence>
<dbReference type="InterPro" id="IPR014729">
    <property type="entry name" value="Rossmann-like_a/b/a_fold"/>
</dbReference>
<dbReference type="Gene3D" id="3.40.50.620">
    <property type="entry name" value="HUPs"/>
    <property type="match status" value="1"/>
</dbReference>
<proteinExistence type="predicted"/>
<dbReference type="CDD" id="cd01994">
    <property type="entry name" value="AANH_PF0828-like"/>
    <property type="match status" value="1"/>
</dbReference>
<dbReference type="FunFam" id="3.30.1330.40:FF:000028">
    <property type="entry name" value="ATP binding L-PSP endoribonuclease family protein"/>
    <property type="match status" value="1"/>
</dbReference>
<evidence type="ECO:0000256" key="4">
    <source>
        <dbReference type="ARBA" id="ARBA00031552"/>
    </source>
</evidence>
<dbReference type="InterPro" id="IPR030662">
    <property type="entry name" value="DPH6/MJ0570"/>
</dbReference>
<gene>
    <name evidence="7" type="ORF">ACHE_10631S</name>
</gene>
<reference evidence="7" key="2">
    <citation type="submission" date="2021-02" db="EMBL/GenBank/DDBJ databases">
        <title>Aspergillus chevalieri M1 genome sequence.</title>
        <authorList>
            <person name="Kadooka C."/>
            <person name="Mori K."/>
            <person name="Futagami T."/>
        </authorList>
    </citation>
    <scope>NUCLEOTIDE SEQUENCE</scope>
    <source>
        <strain evidence="7">M1</strain>
    </source>
</reference>
<dbReference type="Proteomes" id="UP000637239">
    <property type="component" value="Chromosome 1"/>
</dbReference>
<dbReference type="GO" id="GO:0017183">
    <property type="term" value="P:protein histidyl modification to diphthamide"/>
    <property type="evidence" value="ECO:0007669"/>
    <property type="project" value="TreeGrafter"/>
</dbReference>
<evidence type="ECO:0000256" key="1">
    <source>
        <dbReference type="ARBA" id="ARBA00012089"/>
    </source>
</evidence>
<evidence type="ECO:0000256" key="5">
    <source>
        <dbReference type="ARBA" id="ARBA00048108"/>
    </source>
</evidence>
<dbReference type="InterPro" id="IPR002761">
    <property type="entry name" value="Diphthami_syn_dom"/>
</dbReference>
<dbReference type="EMBL" id="AP024416">
    <property type="protein sequence ID" value="BCR83229.1"/>
    <property type="molecule type" value="Genomic_DNA"/>
</dbReference>
<dbReference type="CDD" id="cd06156">
    <property type="entry name" value="eu_AANH_C_2"/>
    <property type="match status" value="1"/>
</dbReference>
<dbReference type="InterPro" id="IPR006175">
    <property type="entry name" value="YjgF/YER057c/UK114"/>
</dbReference>
<accession>A0A7R7VG91</accession>
<dbReference type="EC" id="6.3.1.14" evidence="1"/>
<dbReference type="KEGG" id="ache:ACHE_10631S"/>
<dbReference type="Pfam" id="PF01042">
    <property type="entry name" value="Ribonuc_L-PSP"/>
    <property type="match status" value="1"/>
</dbReference>
<dbReference type="GO" id="GO:0017178">
    <property type="term" value="F:diphthine-ammonia ligase activity"/>
    <property type="evidence" value="ECO:0007669"/>
    <property type="project" value="UniProtKB-EC"/>
</dbReference>
<dbReference type="Gene3D" id="3.90.1490.10">
    <property type="entry name" value="putative n-type atp pyrophosphatase, domain 2"/>
    <property type="match status" value="1"/>
</dbReference>
<comment type="catalytic activity">
    <reaction evidence="5">
        <text>diphthine-[translation elongation factor 2] + NH4(+) + ATP = diphthamide-[translation elongation factor 2] + AMP + diphosphate + H(+)</text>
        <dbReference type="Rhea" id="RHEA:19753"/>
        <dbReference type="Rhea" id="RHEA-COMP:10172"/>
        <dbReference type="Rhea" id="RHEA-COMP:10174"/>
        <dbReference type="ChEBI" id="CHEBI:15378"/>
        <dbReference type="ChEBI" id="CHEBI:16692"/>
        <dbReference type="ChEBI" id="CHEBI:28938"/>
        <dbReference type="ChEBI" id="CHEBI:30616"/>
        <dbReference type="ChEBI" id="CHEBI:33019"/>
        <dbReference type="ChEBI" id="CHEBI:82696"/>
        <dbReference type="ChEBI" id="CHEBI:456215"/>
        <dbReference type="EC" id="6.3.1.14"/>
    </reaction>
</comment>
<evidence type="ECO:0000256" key="2">
    <source>
        <dbReference type="ARBA" id="ARBA00018426"/>
    </source>
</evidence>
<dbReference type="CDD" id="cd06155">
    <property type="entry name" value="eu_AANH_C_1"/>
    <property type="match status" value="1"/>
</dbReference>
<dbReference type="PANTHER" id="PTHR12196:SF2">
    <property type="entry name" value="DIPHTHINE--AMMONIA LIGASE"/>
    <property type="match status" value="1"/>
</dbReference>
<dbReference type="SUPFAM" id="SSF52402">
    <property type="entry name" value="Adenine nucleotide alpha hydrolases-like"/>
    <property type="match status" value="1"/>
</dbReference>
<dbReference type="Gene3D" id="3.30.1330.40">
    <property type="entry name" value="RutC-like"/>
    <property type="match status" value="2"/>
</dbReference>
<feature type="region of interest" description="Disordered" evidence="6">
    <location>
        <begin position="44"/>
        <end position="64"/>
    </location>
</feature>
<dbReference type="InterPro" id="IPR035959">
    <property type="entry name" value="RutC-like_sf"/>
</dbReference>
<evidence type="ECO:0000313" key="7">
    <source>
        <dbReference type="EMBL" id="BCR83229.1"/>
    </source>
</evidence>
<dbReference type="PANTHER" id="PTHR12196">
    <property type="entry name" value="DOMAIN OF UNKNOWN FUNCTION 71 DUF71 -CONTAINING PROTEIN"/>
    <property type="match status" value="1"/>
</dbReference>
<organism evidence="7 8">
    <name type="scientific">Aspergillus chevalieri</name>
    <name type="common">Eurotium chevalieri</name>
    <dbReference type="NCBI Taxonomy" id="182096"/>
    <lineage>
        <taxon>Eukaryota</taxon>
        <taxon>Fungi</taxon>
        <taxon>Dikarya</taxon>
        <taxon>Ascomycota</taxon>
        <taxon>Pezizomycotina</taxon>
        <taxon>Eurotiomycetes</taxon>
        <taxon>Eurotiomycetidae</taxon>
        <taxon>Eurotiales</taxon>
        <taxon>Aspergillaceae</taxon>
        <taxon>Aspergillus</taxon>
        <taxon>Aspergillus subgen. Aspergillus</taxon>
    </lineage>
</organism>
<dbReference type="GeneID" id="66977588"/>
<keyword evidence="8" id="KW-1185">Reference proteome</keyword>
<dbReference type="AlphaFoldDB" id="A0A7R7VG91"/>
<evidence type="ECO:0000313" key="8">
    <source>
        <dbReference type="Proteomes" id="UP000637239"/>
    </source>
</evidence>
<protein>
    <recommendedName>
        <fullName evidence="2">Diphthine--ammonia ligase</fullName>
        <ecNumber evidence="1">6.3.1.14</ecNumber>
    </recommendedName>
    <alternativeName>
        <fullName evidence="3">Diphthamide synthase</fullName>
    </alternativeName>
    <alternativeName>
        <fullName evidence="4">Diphthamide synthetase</fullName>
    </alternativeName>
</protein>